<evidence type="ECO:0000256" key="1">
    <source>
        <dbReference type="ARBA" id="ARBA00004141"/>
    </source>
</evidence>
<proteinExistence type="predicted"/>
<dbReference type="Proteomes" id="UP001458880">
    <property type="component" value="Unassembled WGS sequence"/>
</dbReference>
<dbReference type="SUPFAM" id="SSF90123">
    <property type="entry name" value="ABC transporter transmembrane region"/>
    <property type="match status" value="2"/>
</dbReference>
<name>A0AAW1J0T2_POPJA</name>
<evidence type="ECO:0000256" key="6">
    <source>
        <dbReference type="ARBA" id="ARBA00022989"/>
    </source>
</evidence>
<feature type="domain" description="ABC transporter" evidence="9">
    <location>
        <begin position="424"/>
        <end position="647"/>
    </location>
</feature>
<evidence type="ECO:0000256" key="4">
    <source>
        <dbReference type="ARBA" id="ARBA00022741"/>
    </source>
</evidence>
<dbReference type="PROSITE" id="PS50929">
    <property type="entry name" value="ABC_TM1F"/>
    <property type="match status" value="2"/>
</dbReference>
<keyword evidence="4" id="KW-0547">Nucleotide-binding</keyword>
<feature type="transmembrane region" description="Helical" evidence="8">
    <location>
        <begin position="227"/>
        <end position="244"/>
    </location>
</feature>
<dbReference type="PROSITE" id="PS00211">
    <property type="entry name" value="ABC_TRANSPORTER_1"/>
    <property type="match status" value="2"/>
</dbReference>
<dbReference type="Gene3D" id="1.20.1560.10">
    <property type="entry name" value="ABC transporter type 1, transmembrane domain"/>
    <property type="match status" value="2"/>
</dbReference>
<evidence type="ECO:0000256" key="7">
    <source>
        <dbReference type="ARBA" id="ARBA00023136"/>
    </source>
</evidence>
<feature type="transmembrane region" description="Helical" evidence="8">
    <location>
        <begin position="149"/>
        <end position="172"/>
    </location>
</feature>
<dbReference type="InterPro" id="IPR017871">
    <property type="entry name" value="ABC_transporter-like_CS"/>
</dbReference>
<dbReference type="GO" id="GO:0016887">
    <property type="term" value="F:ATP hydrolysis activity"/>
    <property type="evidence" value="ECO:0007669"/>
    <property type="project" value="InterPro"/>
</dbReference>
<dbReference type="FunFam" id="1.20.1560.10:FF:000026">
    <property type="entry name" value="Multidrug resistance-associated protein lethal(2)03659"/>
    <property type="match status" value="1"/>
</dbReference>
<keyword evidence="5" id="KW-0067">ATP-binding</keyword>
<dbReference type="PROSITE" id="PS50893">
    <property type="entry name" value="ABC_TRANSPORTER_2"/>
    <property type="match status" value="2"/>
</dbReference>
<dbReference type="SUPFAM" id="SSF52540">
    <property type="entry name" value="P-loop containing nucleoside triphosphate hydrolases"/>
    <property type="match status" value="2"/>
</dbReference>
<protein>
    <submittedName>
        <fullName evidence="11">ABC transporter transmembrane region</fullName>
    </submittedName>
</protein>
<evidence type="ECO:0000256" key="3">
    <source>
        <dbReference type="ARBA" id="ARBA00022692"/>
    </source>
</evidence>
<feature type="transmembrane region" description="Helical" evidence="8">
    <location>
        <begin position="963"/>
        <end position="985"/>
    </location>
</feature>
<dbReference type="PANTHER" id="PTHR24223:SF448">
    <property type="entry name" value="FI20146P1-RELATED"/>
    <property type="match status" value="1"/>
</dbReference>
<feature type="domain" description="ABC transmembrane type-1" evidence="10">
    <location>
        <begin position="704"/>
        <end position="993"/>
    </location>
</feature>
<dbReference type="InterPro" id="IPR011527">
    <property type="entry name" value="ABC1_TM_dom"/>
</dbReference>
<feature type="transmembrane region" description="Helical" evidence="8">
    <location>
        <begin position="936"/>
        <end position="957"/>
    </location>
</feature>
<dbReference type="InterPro" id="IPR003439">
    <property type="entry name" value="ABC_transporter-like_ATP-bd"/>
</dbReference>
<dbReference type="InterPro" id="IPR036640">
    <property type="entry name" value="ABC1_TM_sf"/>
</dbReference>
<keyword evidence="7 8" id="KW-0472">Membrane</keyword>
<dbReference type="InterPro" id="IPR027417">
    <property type="entry name" value="P-loop_NTPase"/>
</dbReference>
<dbReference type="InterPro" id="IPR050173">
    <property type="entry name" value="ABC_transporter_C-like"/>
</dbReference>
<sequence length="1282" mass="144040">MSTVLDSKQSYYSRNRRRKAVMNMSNAHTVKNPRKDANCFSICVFAWFIPTFIKGFKKNLDVNDLFDTLPEHTSSVLGDKLEKAWAKETKNTNPSFAKALLRVFGCRLMCLGIITFTNEIILKIGQTLALGNLIRYYTPDQTDITEVEAYLYSGIITMCSLLIVLLGHNYVMELQHTGMKMRVACCSLLYRKSLKLSKGALAETTIGQMINLLSNDVNRFDHAAMNFHNLWITPIQALIVMYLIYAQVGWTGIIGVCFIILFIPLQIYLGKTASALRLQVALKTDERVRLMSEVINGIQVIKMYAWEKPFAKLVAIARKQEIRNVKKTFYIKGTLLSFPNFVTSIAIFLTILTHVLTGNVIRAEYVFVISSFYDILRQSMTTYFPNGITNCAEGIISIKRIQQFLVLEENEKSKAIVNDGDKGVVLQNVTASWNSLLPENTLTDISLTATGNQLVAIIGYVGSGKSSLLHIILKELSIVSGSVTTNGIISYAAQEAWLFDGTIRDNILFGQPYNEKKYLTVIRVCALERDFSLFQYGDLTVAGEKGVTLSGGQRARVNLARAVYKDADIYLLDDPLAAVDTYVAKQLFEECIRGYLKTKCIILVTNQLQFLRVADNIILLQNGFVAASGTYQELQATGLDFAKLMASEVEEESDEKIFKCPSLESAVNSGEMPITNAESIFTGNIGRRIYGKYFSAGGKSSIAVLLLMAFALAQFSRSSSDYFLGYWTNIEQEKAERNVTNSEEGFISRTTTLSIYAGMTAFTVFIFLTRSYGFFVFCMRSSINLHNRMFSKVVAAPMRFFNVNSSGRILNRFSKDMGSIDEYLPIVLLDTIQIGLRVIGITSVVGSVNPWLLIVSGIMLLVFYLMRIVYLQTSRNVKRLEGVTRSPVFTHLNTSLRGLTTIRAFEAEEMLKEEFDKHQDLHSSAWFMFLSSSRTFGFWLDLICVFYISCVTMSFLVIGKETYGGNVGLAITQSLMLTGMFQWGMRQWSELENQMTAVERVIEYTNIQNEDQDIVDRKSLPTNWPEAGSIKFRELCLRYSPNEPYVLKNLTFTVKPQEKIGIVGRTGAGKSSLIAALFQLTPIEGQIFIDELDITNYPLCEVRSKISIIPQEPVLFSGTLRKNLDPFDEHSDGELWSALEEVELKNLVSDTPFALNTRVSEGGSNFSVGQRQLLCLARAIVRKNKILVLDEATANVDPQTDALIQTTIREKFASCTVLTVAHRLHTIIDSDKVLVMDAGTIREYDHPYVLLQKQGMFYGMVQQTGKATSETLYRAAEANFKR</sequence>
<dbReference type="GO" id="GO:0005524">
    <property type="term" value="F:ATP binding"/>
    <property type="evidence" value="ECO:0007669"/>
    <property type="project" value="UniProtKB-KW"/>
</dbReference>
<dbReference type="FunFam" id="3.40.50.300:FF:000482">
    <property type="entry name" value="Multidrug resistance-associated protein member 4"/>
    <property type="match status" value="1"/>
</dbReference>
<dbReference type="GO" id="GO:0140359">
    <property type="term" value="F:ABC-type transporter activity"/>
    <property type="evidence" value="ECO:0007669"/>
    <property type="project" value="InterPro"/>
</dbReference>
<evidence type="ECO:0000313" key="11">
    <source>
        <dbReference type="EMBL" id="KAK9696587.1"/>
    </source>
</evidence>
<evidence type="ECO:0000313" key="12">
    <source>
        <dbReference type="Proteomes" id="UP001458880"/>
    </source>
</evidence>
<comment type="subcellular location">
    <subcellularLocation>
        <location evidence="1">Membrane</location>
        <topology evidence="1">Multi-pass membrane protein</topology>
    </subcellularLocation>
</comment>
<evidence type="ECO:0000256" key="5">
    <source>
        <dbReference type="ARBA" id="ARBA00022840"/>
    </source>
</evidence>
<evidence type="ECO:0000259" key="9">
    <source>
        <dbReference type="PROSITE" id="PS50893"/>
    </source>
</evidence>
<keyword evidence="6 8" id="KW-1133">Transmembrane helix</keyword>
<dbReference type="Pfam" id="PF00005">
    <property type="entry name" value="ABC_tran"/>
    <property type="match status" value="2"/>
</dbReference>
<reference evidence="11 12" key="1">
    <citation type="journal article" date="2024" name="BMC Genomics">
        <title>De novo assembly and annotation of Popillia japonica's genome with initial clues to its potential as an invasive pest.</title>
        <authorList>
            <person name="Cucini C."/>
            <person name="Boschi S."/>
            <person name="Funari R."/>
            <person name="Cardaioli E."/>
            <person name="Iannotti N."/>
            <person name="Marturano G."/>
            <person name="Paoli F."/>
            <person name="Bruttini M."/>
            <person name="Carapelli A."/>
            <person name="Frati F."/>
            <person name="Nardi F."/>
        </authorList>
    </citation>
    <scope>NUCLEOTIDE SEQUENCE [LARGE SCALE GENOMIC DNA]</scope>
    <source>
        <strain evidence="11">DMR45628</strain>
    </source>
</reference>
<feature type="transmembrane region" description="Helical" evidence="8">
    <location>
        <begin position="108"/>
        <end position="129"/>
    </location>
</feature>
<dbReference type="PANTHER" id="PTHR24223">
    <property type="entry name" value="ATP-BINDING CASSETTE SUB-FAMILY C"/>
    <property type="match status" value="1"/>
</dbReference>
<dbReference type="Pfam" id="PF00664">
    <property type="entry name" value="ABC_membrane"/>
    <property type="match status" value="2"/>
</dbReference>
<keyword evidence="12" id="KW-1185">Reference proteome</keyword>
<evidence type="ECO:0000256" key="2">
    <source>
        <dbReference type="ARBA" id="ARBA00022448"/>
    </source>
</evidence>
<keyword evidence="2" id="KW-0813">Transport</keyword>
<feature type="domain" description="ABC transporter" evidence="9">
    <location>
        <begin position="1030"/>
        <end position="1263"/>
    </location>
</feature>
<dbReference type="FunFam" id="1.20.1560.10:FF:000014">
    <property type="entry name" value="Multidrug resistance-associated protein member 4"/>
    <property type="match status" value="1"/>
</dbReference>
<gene>
    <name evidence="11" type="ORF">QE152_g31483</name>
</gene>
<dbReference type="FunFam" id="3.40.50.300:FF:000163">
    <property type="entry name" value="Multidrug resistance-associated protein member 4"/>
    <property type="match status" value="1"/>
</dbReference>
<dbReference type="CDD" id="cd03250">
    <property type="entry name" value="ABCC_MRP_domain1"/>
    <property type="match status" value="1"/>
</dbReference>
<evidence type="ECO:0000259" key="10">
    <source>
        <dbReference type="PROSITE" id="PS50929"/>
    </source>
</evidence>
<evidence type="ECO:0000256" key="8">
    <source>
        <dbReference type="SAM" id="Phobius"/>
    </source>
</evidence>
<dbReference type="GO" id="GO:0016020">
    <property type="term" value="C:membrane"/>
    <property type="evidence" value="ECO:0007669"/>
    <property type="project" value="UniProtKB-SubCell"/>
</dbReference>
<feature type="transmembrane region" description="Helical" evidence="8">
    <location>
        <begin position="755"/>
        <end position="779"/>
    </location>
</feature>
<dbReference type="SMART" id="SM00382">
    <property type="entry name" value="AAA"/>
    <property type="match status" value="2"/>
</dbReference>
<dbReference type="InterPro" id="IPR003593">
    <property type="entry name" value="AAA+_ATPase"/>
</dbReference>
<accession>A0AAW1J0T2</accession>
<keyword evidence="3 8" id="KW-0812">Transmembrane</keyword>
<feature type="transmembrane region" description="Helical" evidence="8">
    <location>
        <begin position="851"/>
        <end position="870"/>
    </location>
</feature>
<feature type="transmembrane region" description="Helical" evidence="8">
    <location>
        <begin position="250"/>
        <end position="269"/>
    </location>
</feature>
<dbReference type="EMBL" id="JASPKY010000446">
    <property type="protein sequence ID" value="KAK9696587.1"/>
    <property type="molecule type" value="Genomic_DNA"/>
</dbReference>
<dbReference type="CDD" id="cd03244">
    <property type="entry name" value="ABCC_MRP_domain2"/>
    <property type="match status" value="1"/>
</dbReference>
<dbReference type="Gene3D" id="3.40.50.300">
    <property type="entry name" value="P-loop containing nucleotide triphosphate hydrolases"/>
    <property type="match status" value="2"/>
</dbReference>
<feature type="domain" description="ABC transmembrane type-1" evidence="10">
    <location>
        <begin position="121"/>
        <end position="381"/>
    </location>
</feature>
<comment type="caution">
    <text evidence="11">The sequence shown here is derived from an EMBL/GenBank/DDBJ whole genome shotgun (WGS) entry which is preliminary data.</text>
</comment>
<feature type="transmembrane region" description="Helical" evidence="8">
    <location>
        <begin position="329"/>
        <end position="353"/>
    </location>
</feature>
<organism evidence="11 12">
    <name type="scientific">Popillia japonica</name>
    <name type="common">Japanese beetle</name>
    <dbReference type="NCBI Taxonomy" id="7064"/>
    <lineage>
        <taxon>Eukaryota</taxon>
        <taxon>Metazoa</taxon>
        <taxon>Ecdysozoa</taxon>
        <taxon>Arthropoda</taxon>
        <taxon>Hexapoda</taxon>
        <taxon>Insecta</taxon>
        <taxon>Pterygota</taxon>
        <taxon>Neoptera</taxon>
        <taxon>Endopterygota</taxon>
        <taxon>Coleoptera</taxon>
        <taxon>Polyphaga</taxon>
        <taxon>Scarabaeiformia</taxon>
        <taxon>Scarabaeidae</taxon>
        <taxon>Rutelinae</taxon>
        <taxon>Popillia</taxon>
    </lineage>
</organism>